<proteinExistence type="predicted"/>
<dbReference type="HOGENOM" id="CLU_3185452_0_0_9"/>
<evidence type="ECO:0000313" key="2">
    <source>
        <dbReference type="Proteomes" id="UP000000486"/>
    </source>
</evidence>
<sequence length="46" mass="5404">MILDESATKQESVICTMCKQEIEEGFIFIKKYVKIYSVEIVMKSNR</sequence>
<evidence type="ECO:0000313" key="1">
    <source>
        <dbReference type="EMBL" id="AEH92261.1"/>
    </source>
</evidence>
<accession>A0A0E0UV80</accession>
<dbReference type="PATRIC" id="fig|1030009.3.peg.1245"/>
<dbReference type="Proteomes" id="UP000000486">
    <property type="component" value="Chromosome"/>
</dbReference>
<dbReference type="AlphaFoldDB" id="A0A0E0UV80"/>
<name>A0A0E0UV80_LISMM</name>
<protein>
    <submittedName>
        <fullName evidence="1">Uncharacterized protein</fullName>
    </submittedName>
</protein>
<gene>
    <name evidence="1" type="ordered locus">LMM7_1256</name>
</gene>
<reference evidence="1 2" key="1">
    <citation type="journal article" date="2011" name="J. Bacteriol.">
        <title>Genome sequence of the nonpathogenic Listeria monocytogenes serovar 4a strain M7.</title>
        <authorList>
            <person name="Chen J."/>
            <person name="Xia Y."/>
            <person name="Cheng C."/>
            <person name="Fang C."/>
            <person name="Shan Y."/>
            <person name="Jin G."/>
            <person name="Fang W."/>
        </authorList>
    </citation>
    <scope>NUCLEOTIDE SEQUENCE [LARGE SCALE GENOMIC DNA]</scope>
    <source>
        <strain evidence="1 2">M7</strain>
    </source>
</reference>
<dbReference type="KEGG" id="lmq:LMM7_1256"/>
<dbReference type="EMBL" id="CP002816">
    <property type="protein sequence ID" value="AEH92261.1"/>
    <property type="molecule type" value="Genomic_DNA"/>
</dbReference>
<organism evidence="1 2">
    <name type="scientific">Listeria monocytogenes serotype 4a (strain M7)</name>
    <dbReference type="NCBI Taxonomy" id="1030009"/>
    <lineage>
        <taxon>Bacteria</taxon>
        <taxon>Bacillati</taxon>
        <taxon>Bacillota</taxon>
        <taxon>Bacilli</taxon>
        <taxon>Bacillales</taxon>
        <taxon>Listeriaceae</taxon>
        <taxon>Listeria</taxon>
    </lineage>
</organism>